<keyword evidence="4" id="KW-0813">Transport</keyword>
<dbReference type="InterPro" id="IPR050763">
    <property type="entry name" value="ABC_transporter_ATP-binding"/>
</dbReference>
<evidence type="ECO:0000313" key="13">
    <source>
        <dbReference type="EMBL" id="TCJ15953.1"/>
    </source>
</evidence>
<dbReference type="GO" id="GO:0140359">
    <property type="term" value="F:ABC-type transporter activity"/>
    <property type="evidence" value="ECO:0007669"/>
    <property type="project" value="InterPro"/>
</dbReference>
<dbReference type="RefSeq" id="WP_132692206.1">
    <property type="nucleotide sequence ID" value="NZ_SKBU01000020.1"/>
</dbReference>
<evidence type="ECO:0000256" key="1">
    <source>
        <dbReference type="ARBA" id="ARBA00004141"/>
    </source>
</evidence>
<dbReference type="PANTHER" id="PTHR42711">
    <property type="entry name" value="ABC TRANSPORTER ATP-BINDING PROTEIN"/>
    <property type="match status" value="1"/>
</dbReference>
<evidence type="ECO:0000256" key="8">
    <source>
        <dbReference type="ARBA" id="ARBA00022989"/>
    </source>
</evidence>
<evidence type="ECO:0000256" key="4">
    <source>
        <dbReference type="ARBA" id="ARBA00022448"/>
    </source>
</evidence>
<feature type="transmembrane region" description="Helical" evidence="11">
    <location>
        <begin position="155"/>
        <end position="175"/>
    </location>
</feature>
<protein>
    <submittedName>
        <fullName evidence="13">ATP-binding cassette domain-containing protein</fullName>
    </submittedName>
</protein>
<evidence type="ECO:0000256" key="3">
    <source>
        <dbReference type="ARBA" id="ARBA00005417"/>
    </source>
</evidence>
<gene>
    <name evidence="13" type="ORF">E0L93_11920</name>
</gene>
<evidence type="ECO:0000259" key="12">
    <source>
        <dbReference type="PROSITE" id="PS50893"/>
    </source>
</evidence>
<comment type="similarity">
    <text evidence="3">Belongs to the ABC transporter superfamily.</text>
</comment>
<dbReference type="GO" id="GO:0005886">
    <property type="term" value="C:plasma membrane"/>
    <property type="evidence" value="ECO:0007669"/>
    <property type="project" value="UniProtKB-SubCell"/>
</dbReference>
<dbReference type="OrthoDB" id="8988363at2"/>
<dbReference type="GO" id="GO:0005524">
    <property type="term" value="F:ATP binding"/>
    <property type="evidence" value="ECO:0007669"/>
    <property type="project" value="UniProtKB-KW"/>
</dbReference>
<keyword evidence="14" id="KW-1185">Reference proteome</keyword>
<comment type="subcellular location">
    <subcellularLocation>
        <location evidence="2">Cell membrane</location>
        <topology evidence="2">Peripheral membrane protein</topology>
    </subcellularLocation>
    <subcellularLocation>
        <location evidence="1">Membrane</location>
        <topology evidence="1">Multi-pass membrane protein</topology>
    </subcellularLocation>
</comment>
<evidence type="ECO:0000313" key="14">
    <source>
        <dbReference type="Proteomes" id="UP000295244"/>
    </source>
</evidence>
<keyword evidence="6" id="KW-0547">Nucleotide-binding</keyword>
<keyword evidence="7 13" id="KW-0067">ATP-binding</keyword>
<evidence type="ECO:0000256" key="5">
    <source>
        <dbReference type="ARBA" id="ARBA00022692"/>
    </source>
</evidence>
<dbReference type="Pfam" id="PF01061">
    <property type="entry name" value="ABC2_membrane"/>
    <property type="match status" value="1"/>
</dbReference>
<feature type="domain" description="ABC transporter" evidence="12">
    <location>
        <begin position="9"/>
        <end position="288"/>
    </location>
</feature>
<dbReference type="Pfam" id="PF00005">
    <property type="entry name" value="ABC_tran"/>
    <property type="match status" value="1"/>
</dbReference>
<dbReference type="InterPro" id="IPR014746">
    <property type="entry name" value="Gln_synth/guanido_kin_cat_dom"/>
</dbReference>
<feature type="transmembrane region" description="Helical" evidence="11">
    <location>
        <begin position="265"/>
        <end position="282"/>
    </location>
</feature>
<keyword evidence="10" id="KW-0046">Antibiotic resistance</keyword>
<proteinExistence type="inferred from homology"/>
<dbReference type="Proteomes" id="UP000295244">
    <property type="component" value="Unassembled WGS sequence"/>
</dbReference>
<evidence type="ECO:0000256" key="2">
    <source>
        <dbReference type="ARBA" id="ARBA00004202"/>
    </source>
</evidence>
<evidence type="ECO:0000256" key="7">
    <source>
        <dbReference type="ARBA" id="ARBA00022840"/>
    </source>
</evidence>
<evidence type="ECO:0000256" key="10">
    <source>
        <dbReference type="ARBA" id="ARBA00023251"/>
    </source>
</evidence>
<dbReference type="SUPFAM" id="SSF55931">
    <property type="entry name" value="Glutamine synthetase/guanido kinase"/>
    <property type="match status" value="1"/>
</dbReference>
<sequence length="347" mass="36991">MSEASKNSIEAEGLVREFRGGIRAVDGVDLYVSPGEIYGFLGPNGAGKSTTVHMLTTLLPPTGGTARVGGYDIVREGPRVRASIGAALQEAALDPFLTGWEHVKLQAAMRGLVATFMGKPFNDQGGSGFHIHFSLERDGEVPGFDYPAGYTSFQYVWVLLQAMSFGGAFTGFSIARDFESGFARRLLLAAPNRKGIILGYLLASMVRTAFTGTLVTVVALVAGMRVLGTEIDLFGLFGLALLLNIAATLFTTGVALMLRTQQAGPLIQTPLFLALFLTPVFVPMELLEGWIQAVAALNPITLVVEGGRELISGRPANVGRAFLTGMVLVLLFVPWALLGLRRAERAG</sequence>
<dbReference type="PROSITE" id="PS50893">
    <property type="entry name" value="ABC_TRANSPORTER_2"/>
    <property type="match status" value="1"/>
</dbReference>
<accession>A0A4R1BFN3</accession>
<dbReference type="GO" id="GO:0016887">
    <property type="term" value="F:ATP hydrolysis activity"/>
    <property type="evidence" value="ECO:0007669"/>
    <property type="project" value="InterPro"/>
</dbReference>
<comment type="caution">
    <text evidence="13">The sequence shown here is derived from an EMBL/GenBank/DDBJ whole genome shotgun (WGS) entry which is preliminary data.</text>
</comment>
<dbReference type="InterPro" id="IPR013525">
    <property type="entry name" value="ABC2_TM"/>
</dbReference>
<feature type="transmembrane region" description="Helical" evidence="11">
    <location>
        <begin position="234"/>
        <end position="258"/>
    </location>
</feature>
<organism evidence="13 14">
    <name type="scientific">Rubrobacter taiwanensis</name>
    <dbReference type="NCBI Taxonomy" id="185139"/>
    <lineage>
        <taxon>Bacteria</taxon>
        <taxon>Bacillati</taxon>
        <taxon>Actinomycetota</taxon>
        <taxon>Rubrobacteria</taxon>
        <taxon>Rubrobacterales</taxon>
        <taxon>Rubrobacteraceae</taxon>
        <taxon>Rubrobacter</taxon>
    </lineage>
</organism>
<evidence type="ECO:0000256" key="11">
    <source>
        <dbReference type="SAM" id="Phobius"/>
    </source>
</evidence>
<dbReference type="SUPFAM" id="SSF52540">
    <property type="entry name" value="P-loop containing nucleoside triphosphate hydrolases"/>
    <property type="match status" value="1"/>
</dbReference>
<feature type="transmembrane region" description="Helical" evidence="11">
    <location>
        <begin position="321"/>
        <end position="340"/>
    </location>
</feature>
<evidence type="ECO:0000256" key="6">
    <source>
        <dbReference type="ARBA" id="ARBA00022741"/>
    </source>
</evidence>
<keyword evidence="9 11" id="KW-0472">Membrane</keyword>
<evidence type="ECO:0000256" key="9">
    <source>
        <dbReference type="ARBA" id="ARBA00023136"/>
    </source>
</evidence>
<dbReference type="PANTHER" id="PTHR42711:SF5">
    <property type="entry name" value="ABC TRANSPORTER ATP-BINDING PROTEIN NATA"/>
    <property type="match status" value="1"/>
</dbReference>
<dbReference type="AlphaFoldDB" id="A0A4R1BFN3"/>
<dbReference type="InterPro" id="IPR027417">
    <property type="entry name" value="P-loop_NTPase"/>
</dbReference>
<dbReference type="EMBL" id="SKBU01000020">
    <property type="protein sequence ID" value="TCJ15953.1"/>
    <property type="molecule type" value="Genomic_DNA"/>
</dbReference>
<keyword evidence="5 11" id="KW-0812">Transmembrane</keyword>
<keyword evidence="8 11" id="KW-1133">Transmembrane helix</keyword>
<name>A0A4R1BFN3_9ACTN</name>
<dbReference type="GO" id="GO:0004356">
    <property type="term" value="F:glutamine synthetase activity"/>
    <property type="evidence" value="ECO:0007669"/>
    <property type="project" value="InterPro"/>
</dbReference>
<dbReference type="GO" id="GO:0046677">
    <property type="term" value="P:response to antibiotic"/>
    <property type="evidence" value="ECO:0007669"/>
    <property type="project" value="UniProtKB-KW"/>
</dbReference>
<feature type="transmembrane region" description="Helical" evidence="11">
    <location>
        <begin position="196"/>
        <end position="222"/>
    </location>
</feature>
<dbReference type="InterPro" id="IPR003439">
    <property type="entry name" value="ABC_transporter-like_ATP-bd"/>
</dbReference>
<dbReference type="Gene3D" id="3.40.50.300">
    <property type="entry name" value="P-loop containing nucleotide triphosphate hydrolases"/>
    <property type="match status" value="1"/>
</dbReference>
<reference evidence="13 14" key="1">
    <citation type="submission" date="2019-03" db="EMBL/GenBank/DDBJ databases">
        <title>Whole genome sequence of a novel Rubrobacter taiwanensis strain, isolated from Yellowstone National Park.</title>
        <authorList>
            <person name="Freed S."/>
            <person name="Ramaley R.F."/>
            <person name="Kyndt J.A."/>
        </authorList>
    </citation>
    <scope>NUCLEOTIDE SEQUENCE [LARGE SCALE GENOMIC DNA]</scope>
    <source>
        <strain evidence="13 14">Yellowstone</strain>
    </source>
</reference>